<dbReference type="Proteomes" id="UP000189161">
    <property type="component" value="Unassembled WGS sequence"/>
</dbReference>
<dbReference type="RefSeq" id="WP_077474742.1">
    <property type="nucleotide sequence ID" value="NZ_MLHL01000017.1"/>
</dbReference>
<organism evidence="2 4">
    <name type="scientific">Rodentibacter trehalosifermentans</name>
    <dbReference type="NCBI Taxonomy" id="1908263"/>
    <lineage>
        <taxon>Bacteria</taxon>
        <taxon>Pseudomonadati</taxon>
        <taxon>Pseudomonadota</taxon>
        <taxon>Gammaproteobacteria</taxon>
        <taxon>Pasteurellales</taxon>
        <taxon>Pasteurellaceae</taxon>
        <taxon>Rodentibacter</taxon>
    </lineage>
</organism>
<evidence type="ECO:0000313" key="2">
    <source>
        <dbReference type="EMBL" id="OOF43043.1"/>
    </source>
</evidence>
<evidence type="ECO:0000313" key="4">
    <source>
        <dbReference type="Proteomes" id="UP000188728"/>
    </source>
</evidence>
<feature type="coiled-coil region" evidence="1">
    <location>
        <begin position="76"/>
        <end position="103"/>
    </location>
</feature>
<feature type="coiled-coil region" evidence="1">
    <location>
        <begin position="211"/>
        <end position="241"/>
    </location>
</feature>
<dbReference type="AlphaFoldDB" id="A0A1V3IMI4"/>
<proteinExistence type="predicted"/>
<dbReference type="EMBL" id="MLHK01000081">
    <property type="protein sequence ID" value="OOF43043.1"/>
    <property type="molecule type" value="Genomic_DNA"/>
</dbReference>
<gene>
    <name evidence="2" type="ORF">BKK51_12235</name>
    <name evidence="3" type="ORF">BKK52_04015</name>
</gene>
<keyword evidence="1" id="KW-0175">Coiled coil</keyword>
<sequence>MMKLSKSQIKRIDNLWSSVFAMDDRWITVKPNGAKGKGSPVKIDDEGRIVAGMGGKFKGVKISEVRKDFKGPKTPNKSSLETNKHIEKEIKAARRNAENAISSKGINELRALSERINKISNSPKYTFNQESVQKEYQDIKSLIDKRIAELESPKSITSKRLDRLTESLAKKNEKFDSMLKNHFDSVKQANGQPLNDKRNGAATFKKWDRQANALNRQTAEIERTEHAIEREKELISRVESTSLPSAISNAIQSGEITQWRKYPNRFFVKGVEKGRIIWDEKKKTLSVGHYQSIPEDQKPAFKKAFFELKAKLEGKTSAQVEQENNEKVKAKQEKRKAEIEARKALQESMKSLFKKEM</sequence>
<protein>
    <submittedName>
        <fullName evidence="2">Uncharacterized protein</fullName>
    </submittedName>
</protein>
<feature type="coiled-coil region" evidence="1">
    <location>
        <begin position="320"/>
        <end position="347"/>
    </location>
</feature>
<accession>A0A1V3J2V4</accession>
<keyword evidence="5" id="KW-1185">Reference proteome</keyword>
<dbReference type="OrthoDB" id="9803716at2"/>
<comment type="caution">
    <text evidence="2">The sequence shown here is derived from an EMBL/GenBank/DDBJ whole genome shotgun (WGS) entry which is preliminary data.</text>
</comment>
<reference evidence="4 5" key="1">
    <citation type="submission" date="2016-10" db="EMBL/GenBank/DDBJ databases">
        <title>Rodentibacter gen. nov. and new species.</title>
        <authorList>
            <person name="Christensen H."/>
        </authorList>
    </citation>
    <scope>NUCLEOTIDE SEQUENCE [LARGE SCALE GENOMIC DNA]</scope>
    <source>
        <strain evidence="2 4">H1983213011</strain>
        <strain evidence="3 5">H1987082031</strain>
    </source>
</reference>
<accession>A0A1V3IMI4</accession>
<evidence type="ECO:0000313" key="5">
    <source>
        <dbReference type="Proteomes" id="UP000189161"/>
    </source>
</evidence>
<evidence type="ECO:0000256" key="1">
    <source>
        <dbReference type="SAM" id="Coils"/>
    </source>
</evidence>
<dbReference type="Proteomes" id="UP000188728">
    <property type="component" value="Unassembled WGS sequence"/>
</dbReference>
<dbReference type="EMBL" id="MLHL01000017">
    <property type="protein sequence ID" value="OOF49279.1"/>
    <property type="molecule type" value="Genomic_DNA"/>
</dbReference>
<name>A0A1V3IMI4_9PAST</name>
<evidence type="ECO:0000313" key="3">
    <source>
        <dbReference type="EMBL" id="OOF49279.1"/>
    </source>
</evidence>